<dbReference type="AlphaFoldDB" id="D5STA9"/>
<dbReference type="PROSITE" id="PS51257">
    <property type="entry name" value="PROKAR_LIPOPROTEIN"/>
    <property type="match status" value="1"/>
</dbReference>
<sequence length="375" mass="40919" precursor="true">MMSIVNRFFTTPISLCALWGACFCDSHTSLLLAGQVVQLAADTETEATAEEFAAHWLRQRPIDGLPIGRAIGILVNPRFSEDTRIAMCSLSLMYAQSAENRELVNEVAVEFLAMDGDRISKAASINFATYGMKNPEEVERRIIEEIFDPLVPDESARSGCVLLLQLSLVSKSISPTLEGILDKVASSSLFDSRRALLLEGICQGLPPFEIVEMSVSVDCWKHLGQVCDKIYCDRMQPEKVRSACANILGHPFVIKSCPVSTTAAGAASEIFRSSESSVHARECSARLLASLNSVDADVVLVARDVVASFSDAEVGTNRITTPCLRLISMATQPGDEDRALFCRILMARGVQSGQRDIIEAALRKWGSFPQCSFTN</sequence>
<reference evidence="1 2" key="1">
    <citation type="journal article" date="2010" name="Stand. Genomic Sci.">
        <title>Complete genome sequence of Planctomyces limnophilus type strain (Mu 290).</title>
        <authorList>
            <person name="Labutti K."/>
            <person name="Sikorski J."/>
            <person name="Schneider S."/>
            <person name="Nolan M."/>
            <person name="Lucas S."/>
            <person name="Glavina Del Rio T."/>
            <person name="Tice H."/>
            <person name="Cheng J.F."/>
            <person name="Goodwin L."/>
            <person name="Pitluck S."/>
            <person name="Liolios K."/>
            <person name="Ivanova N."/>
            <person name="Mavromatis K."/>
            <person name="Mikhailova N."/>
            <person name="Pati A."/>
            <person name="Chen A."/>
            <person name="Palaniappan K."/>
            <person name="Land M."/>
            <person name="Hauser L."/>
            <person name="Chang Y.J."/>
            <person name="Jeffries C.D."/>
            <person name="Tindall B.J."/>
            <person name="Rohde M."/>
            <person name="Goker M."/>
            <person name="Woyke T."/>
            <person name="Bristow J."/>
            <person name="Eisen J.A."/>
            <person name="Markowitz V."/>
            <person name="Hugenholtz P."/>
            <person name="Kyrpides N.C."/>
            <person name="Klenk H.P."/>
            <person name="Lapidus A."/>
        </authorList>
    </citation>
    <scope>NUCLEOTIDE SEQUENCE [LARGE SCALE GENOMIC DNA]</scope>
    <source>
        <strain evidence="2">ATCC 43296 / DSM 3776 / IFAM 1008 / 290</strain>
    </source>
</reference>
<name>D5STA9_PLAL2</name>
<protein>
    <submittedName>
        <fullName evidence="1">Uncharacterized protein</fullName>
    </submittedName>
</protein>
<dbReference type="Proteomes" id="UP000002220">
    <property type="component" value="Chromosome"/>
</dbReference>
<evidence type="ECO:0000313" key="2">
    <source>
        <dbReference type="Proteomes" id="UP000002220"/>
    </source>
</evidence>
<dbReference type="EMBL" id="CP001744">
    <property type="protein sequence ID" value="ADG66877.1"/>
    <property type="molecule type" value="Genomic_DNA"/>
</dbReference>
<proteinExistence type="predicted"/>
<keyword evidence="2" id="KW-1185">Reference proteome</keyword>
<dbReference type="KEGG" id="plm:Plim_1035"/>
<dbReference type="STRING" id="521674.Plim_1035"/>
<evidence type="ECO:0000313" key="1">
    <source>
        <dbReference type="EMBL" id="ADG66877.1"/>
    </source>
</evidence>
<dbReference type="HOGENOM" id="CLU_737432_0_0_0"/>
<organism evidence="1 2">
    <name type="scientific">Planctopirus limnophila (strain ATCC 43296 / DSM 3776 / IFAM 1008 / Mu 290)</name>
    <name type="common">Planctomyces limnophilus</name>
    <dbReference type="NCBI Taxonomy" id="521674"/>
    <lineage>
        <taxon>Bacteria</taxon>
        <taxon>Pseudomonadati</taxon>
        <taxon>Planctomycetota</taxon>
        <taxon>Planctomycetia</taxon>
        <taxon>Planctomycetales</taxon>
        <taxon>Planctomycetaceae</taxon>
        <taxon>Planctopirus</taxon>
    </lineage>
</organism>
<gene>
    <name evidence="1" type="ordered locus">Plim_1035</name>
</gene>
<accession>D5STA9</accession>